<comment type="similarity">
    <text evidence="6">Belongs to the TVP38/TMEM64 family.</text>
</comment>
<feature type="transmembrane region" description="Helical" evidence="6">
    <location>
        <begin position="221"/>
        <end position="242"/>
    </location>
</feature>
<proteinExistence type="inferred from homology"/>
<dbReference type="InterPro" id="IPR015414">
    <property type="entry name" value="TMEM64"/>
</dbReference>
<evidence type="ECO:0000313" key="9">
    <source>
        <dbReference type="Proteomes" id="UP000440713"/>
    </source>
</evidence>
<comment type="caution">
    <text evidence="8">The sequence shown here is derived from an EMBL/GenBank/DDBJ whole genome shotgun (WGS) entry which is preliminary data.</text>
</comment>
<sequence length="249" mass="28079">MEESKKTVEIVDKSINDKSIKNENTEEKIKNSNLIKKATIVIGLIFLVIIYKRYLSNITAQNIRAWISTFGVFAPIAYMFVWALLPIFFFPVPVLALAGGLSFGLIEGTVFTLIGAIINSSLMFIIAKVLAKDMVRNYLEKKLPEKWWKIFMESEGRQGFIIIFICRLIPIMPYNVINYAAGLTNISFLNYSLATAIGILPGTFVFINVGDKLLDVKSPEFVVSIILLIMLMVVSVLLGKYATKRHDQR</sequence>
<reference evidence="8 9" key="1">
    <citation type="submission" date="2019-08" db="EMBL/GenBank/DDBJ databases">
        <title>In-depth cultivation of the pig gut microbiome towards novel bacterial diversity and tailored functional studies.</title>
        <authorList>
            <person name="Wylensek D."/>
            <person name="Hitch T.C.A."/>
            <person name="Clavel T."/>
        </authorList>
    </citation>
    <scope>NUCLEOTIDE SEQUENCE [LARGE SCALE GENOMIC DNA]</scope>
    <source>
        <strain evidence="8 9">WCA-SAB-591-4A-A</strain>
    </source>
</reference>
<evidence type="ECO:0000259" key="7">
    <source>
        <dbReference type="Pfam" id="PF09335"/>
    </source>
</evidence>
<dbReference type="InterPro" id="IPR032816">
    <property type="entry name" value="VTT_dom"/>
</dbReference>
<feature type="transmembrane region" description="Helical" evidence="6">
    <location>
        <begin position="189"/>
        <end position="209"/>
    </location>
</feature>
<keyword evidence="4 6" id="KW-1133">Transmembrane helix</keyword>
<dbReference type="AlphaFoldDB" id="A0A6N7WY14"/>
<accession>A0A6N7WY14</accession>
<dbReference type="RefSeq" id="WP_154537073.1">
    <property type="nucleotide sequence ID" value="NZ_JAXDWS010000021.1"/>
</dbReference>
<evidence type="ECO:0000256" key="5">
    <source>
        <dbReference type="ARBA" id="ARBA00023136"/>
    </source>
</evidence>
<comment type="subcellular location">
    <subcellularLocation>
        <location evidence="1 6">Cell membrane</location>
        <topology evidence="1 6">Multi-pass membrane protein</topology>
    </subcellularLocation>
</comment>
<keyword evidence="2 6" id="KW-1003">Cell membrane</keyword>
<feature type="transmembrane region" description="Helical" evidence="6">
    <location>
        <begin position="34"/>
        <end position="51"/>
    </location>
</feature>
<keyword evidence="9" id="KW-1185">Reference proteome</keyword>
<dbReference type="GO" id="GO:0005886">
    <property type="term" value="C:plasma membrane"/>
    <property type="evidence" value="ECO:0007669"/>
    <property type="project" value="UniProtKB-SubCell"/>
</dbReference>
<dbReference type="Proteomes" id="UP000440713">
    <property type="component" value="Unassembled WGS sequence"/>
</dbReference>
<keyword evidence="3 6" id="KW-0812">Transmembrane</keyword>
<feature type="transmembrane region" description="Helical" evidence="6">
    <location>
        <begin position="110"/>
        <end position="131"/>
    </location>
</feature>
<evidence type="ECO:0000256" key="1">
    <source>
        <dbReference type="ARBA" id="ARBA00004651"/>
    </source>
</evidence>
<feature type="transmembrane region" description="Helical" evidence="6">
    <location>
        <begin position="63"/>
        <end position="90"/>
    </location>
</feature>
<dbReference type="Pfam" id="PF09335">
    <property type="entry name" value="VTT_dom"/>
    <property type="match status" value="1"/>
</dbReference>
<organism evidence="8 9">
    <name type="scientific">Peptostreptococcus porci</name>
    <dbReference type="NCBI Taxonomy" id="2652282"/>
    <lineage>
        <taxon>Bacteria</taxon>
        <taxon>Bacillati</taxon>
        <taxon>Bacillota</taxon>
        <taxon>Clostridia</taxon>
        <taxon>Peptostreptococcales</taxon>
        <taxon>Peptostreptococcaceae</taxon>
        <taxon>Peptostreptococcus</taxon>
    </lineage>
</organism>
<protein>
    <recommendedName>
        <fullName evidence="6">TVP38/TMEM64 family membrane protein</fullName>
    </recommendedName>
</protein>
<evidence type="ECO:0000256" key="4">
    <source>
        <dbReference type="ARBA" id="ARBA00022989"/>
    </source>
</evidence>
<feature type="domain" description="VTT" evidence="7">
    <location>
        <begin position="90"/>
        <end position="211"/>
    </location>
</feature>
<keyword evidence="5 6" id="KW-0472">Membrane</keyword>
<evidence type="ECO:0000256" key="3">
    <source>
        <dbReference type="ARBA" id="ARBA00022692"/>
    </source>
</evidence>
<name>A0A6N7WY14_9FIRM</name>
<dbReference type="EMBL" id="VUNE01000001">
    <property type="protein sequence ID" value="MST61678.1"/>
    <property type="molecule type" value="Genomic_DNA"/>
</dbReference>
<evidence type="ECO:0000256" key="6">
    <source>
        <dbReference type="RuleBase" id="RU366058"/>
    </source>
</evidence>
<gene>
    <name evidence="8" type="ORF">FYJ71_01645</name>
</gene>
<evidence type="ECO:0000256" key="2">
    <source>
        <dbReference type="ARBA" id="ARBA00022475"/>
    </source>
</evidence>
<dbReference type="PANTHER" id="PTHR12677:SF59">
    <property type="entry name" value="GOLGI APPARATUS MEMBRANE PROTEIN TVP38-RELATED"/>
    <property type="match status" value="1"/>
</dbReference>
<evidence type="ECO:0000313" key="8">
    <source>
        <dbReference type="EMBL" id="MST61678.1"/>
    </source>
</evidence>
<dbReference type="PANTHER" id="PTHR12677">
    <property type="entry name" value="GOLGI APPARATUS MEMBRANE PROTEIN TVP38-RELATED"/>
    <property type="match status" value="1"/>
</dbReference>